<accession>A0A8B3GI45</accession>
<feature type="binding site" evidence="5">
    <location>
        <begin position="48"/>
        <end position="50"/>
    </location>
    <ligand>
        <name>3-dehydroquinate</name>
        <dbReference type="ChEBI" id="CHEBI:32364"/>
    </ligand>
</feature>
<evidence type="ECO:0000256" key="3">
    <source>
        <dbReference type="ARBA" id="ARBA00023239"/>
    </source>
</evidence>
<dbReference type="Pfam" id="PF01487">
    <property type="entry name" value="DHquinase_I"/>
    <property type="match status" value="1"/>
</dbReference>
<comment type="catalytic activity">
    <reaction evidence="1 5">
        <text>3-dehydroquinate = 3-dehydroshikimate + H2O</text>
        <dbReference type="Rhea" id="RHEA:21096"/>
        <dbReference type="ChEBI" id="CHEBI:15377"/>
        <dbReference type="ChEBI" id="CHEBI:16630"/>
        <dbReference type="ChEBI" id="CHEBI:32364"/>
        <dbReference type="EC" id="4.2.1.10"/>
    </reaction>
</comment>
<keyword evidence="5" id="KW-0028">Amino-acid biosynthesis</keyword>
<dbReference type="SUPFAM" id="SSF51569">
    <property type="entry name" value="Aldolase"/>
    <property type="match status" value="1"/>
</dbReference>
<comment type="subunit">
    <text evidence="5">Homodimer.</text>
</comment>
<evidence type="ECO:0000313" key="7">
    <source>
        <dbReference type="Proteomes" id="UP000279336"/>
    </source>
</evidence>
<sequence>MTVQTVCVGNVVLGEGRPKVIVPITGATADEILAAASTAISHEIDILEWRIDFFEGALDSGAVTSLAGQLAARLNGRPVLATFRTADEGGEKRIGVQDYVDLNLALIASGQVNAVDVEFFRGSDAVHTIIAAAHAQEMAVIASNHDFDATPPVGEIVSRLRAMQDMGADVAKLACTPHDVGDLLTLLSATWQMSVRYADHPIITMSMGRLGMLSRMTGAFFGSAATFGMVGRASAPGQIPVEDLNRILKLIGEWAPN</sequence>
<keyword evidence="3 5" id="KW-0456">Lyase</keyword>
<dbReference type="GO" id="GO:0008652">
    <property type="term" value="P:amino acid biosynthetic process"/>
    <property type="evidence" value="ECO:0007669"/>
    <property type="project" value="UniProtKB-KW"/>
</dbReference>
<dbReference type="PANTHER" id="PTHR43699">
    <property type="entry name" value="3-DEHYDROQUINATE DEHYDRATASE"/>
    <property type="match status" value="1"/>
</dbReference>
<proteinExistence type="inferred from homology"/>
<evidence type="ECO:0000313" key="6">
    <source>
        <dbReference type="EMBL" id="RLP12737.1"/>
    </source>
</evidence>
<keyword evidence="4 5" id="KW-0704">Schiff base</keyword>
<evidence type="ECO:0000256" key="4">
    <source>
        <dbReference type="ARBA" id="ARBA00023270"/>
    </source>
</evidence>
<name>A0A8B3GI45_9ACTN</name>
<dbReference type="OrthoDB" id="9813659at2"/>
<comment type="function">
    <text evidence="5">Involved in the third step of the chorismate pathway, which leads to the biosynthesis of aromatic amino acids. Catalyzes the cis-dehydration of 3-dehydroquinate (DHQ) and introduces the first double bond of the aromatic ring to yield 3-dehydroshikimate.</text>
</comment>
<dbReference type="InterPro" id="IPR013785">
    <property type="entry name" value="Aldolase_TIM"/>
</dbReference>
<dbReference type="Proteomes" id="UP000279336">
    <property type="component" value="Unassembled WGS sequence"/>
</dbReference>
<keyword evidence="2 5" id="KW-0057">Aromatic amino acid biosynthesis</keyword>
<feature type="active site" description="Proton donor/acceptor" evidence="5">
    <location>
        <position position="145"/>
    </location>
</feature>
<feature type="binding site" evidence="5">
    <location>
        <position position="84"/>
    </location>
    <ligand>
        <name>3-dehydroquinate</name>
        <dbReference type="ChEBI" id="CHEBI:32364"/>
    </ligand>
</feature>
<comment type="caution">
    <text evidence="5">Lacks conserved residue(s) required for the propagation of feature annotation.</text>
</comment>
<feature type="binding site" evidence="5">
    <location>
        <position position="234"/>
    </location>
    <ligand>
        <name>3-dehydroquinate</name>
        <dbReference type="ChEBI" id="CHEBI:32364"/>
    </ligand>
</feature>
<dbReference type="PANTHER" id="PTHR43699:SF1">
    <property type="entry name" value="3-DEHYDROQUINATE DEHYDRATASE"/>
    <property type="match status" value="1"/>
</dbReference>
<dbReference type="EC" id="4.2.1.10" evidence="5"/>
<comment type="pathway">
    <text evidence="5">Metabolic intermediate biosynthesis; chorismate biosynthesis; chorismate from D-erythrose 4-phosphate and phosphoenolpyruvate: step 3/7.</text>
</comment>
<evidence type="ECO:0000256" key="2">
    <source>
        <dbReference type="ARBA" id="ARBA00023141"/>
    </source>
</evidence>
<dbReference type="HAMAP" id="MF_00214">
    <property type="entry name" value="AroD"/>
    <property type="match status" value="1"/>
</dbReference>
<organism evidence="6 7">
    <name type="scientific">Propionibacterium australiense</name>
    <dbReference type="NCBI Taxonomy" id="119981"/>
    <lineage>
        <taxon>Bacteria</taxon>
        <taxon>Bacillati</taxon>
        <taxon>Actinomycetota</taxon>
        <taxon>Actinomycetes</taxon>
        <taxon>Propionibacteriales</taxon>
        <taxon>Propionibacteriaceae</taxon>
        <taxon>Propionibacterium</taxon>
    </lineage>
</organism>
<dbReference type="CDD" id="cd00502">
    <property type="entry name" value="DHQase_I"/>
    <property type="match status" value="1"/>
</dbReference>
<dbReference type="GO" id="GO:0009423">
    <property type="term" value="P:chorismate biosynthetic process"/>
    <property type="evidence" value="ECO:0007669"/>
    <property type="project" value="UniProtKB-UniRule"/>
</dbReference>
<feature type="active site" description="Schiff-base intermediate with substrate" evidence="5">
    <location>
        <position position="172"/>
    </location>
</feature>
<comment type="similarity">
    <text evidence="5">Belongs to the type-I 3-dehydroquinase family.</text>
</comment>
<comment type="caution">
    <text evidence="6">The sequence shown here is derived from an EMBL/GenBank/DDBJ whole genome shotgun (WGS) entry which is preliminary data.</text>
</comment>
<evidence type="ECO:0000256" key="5">
    <source>
        <dbReference type="HAMAP-Rule" id="MF_00214"/>
    </source>
</evidence>
<dbReference type="GO" id="GO:0003855">
    <property type="term" value="F:3-dehydroquinate dehydratase activity"/>
    <property type="evidence" value="ECO:0007669"/>
    <property type="project" value="UniProtKB-UniRule"/>
</dbReference>
<gene>
    <name evidence="5" type="primary">aroD</name>
    <name evidence="6" type="ORF">D7U36_01745</name>
</gene>
<dbReference type="Gene3D" id="3.20.20.70">
    <property type="entry name" value="Aldolase class I"/>
    <property type="match status" value="1"/>
</dbReference>
<dbReference type="RefSeq" id="WP_121587890.1">
    <property type="nucleotide sequence ID" value="NZ_RCIW01000002.1"/>
</dbReference>
<dbReference type="NCBIfam" id="TIGR01093">
    <property type="entry name" value="aroD"/>
    <property type="match status" value="1"/>
</dbReference>
<dbReference type="FunFam" id="3.20.20.70:FF:000047">
    <property type="entry name" value="3-dehydroquinate dehydratase"/>
    <property type="match status" value="1"/>
</dbReference>
<dbReference type="InterPro" id="IPR050146">
    <property type="entry name" value="Type-I_3-dehydroquinase"/>
</dbReference>
<feature type="binding site" evidence="5">
    <location>
        <position position="238"/>
    </location>
    <ligand>
        <name>3-dehydroquinate</name>
        <dbReference type="ChEBI" id="CHEBI:32364"/>
    </ligand>
</feature>
<dbReference type="UniPathway" id="UPA00053">
    <property type="reaction ID" value="UER00086"/>
</dbReference>
<dbReference type="GO" id="GO:0009073">
    <property type="term" value="P:aromatic amino acid family biosynthetic process"/>
    <property type="evidence" value="ECO:0007669"/>
    <property type="project" value="UniProtKB-KW"/>
</dbReference>
<evidence type="ECO:0000256" key="1">
    <source>
        <dbReference type="ARBA" id="ARBA00001864"/>
    </source>
</evidence>
<dbReference type="InterPro" id="IPR001381">
    <property type="entry name" value="DHquinase_I"/>
</dbReference>
<dbReference type="GO" id="GO:0046279">
    <property type="term" value="P:3,4-dihydroxybenzoate biosynthetic process"/>
    <property type="evidence" value="ECO:0007669"/>
    <property type="project" value="TreeGrafter"/>
</dbReference>
<reference evidence="6 7" key="1">
    <citation type="submission" date="2018-10" db="EMBL/GenBank/DDBJ databases">
        <title>Propionibacterium australiense Genome Sequencing and Assembly.</title>
        <authorList>
            <person name="Bernier A.-M."/>
            <person name="Bernard K."/>
        </authorList>
    </citation>
    <scope>NUCLEOTIDE SEQUENCE [LARGE SCALE GENOMIC DNA]</scope>
    <source>
        <strain evidence="6 7">NML98A078</strain>
    </source>
</reference>
<dbReference type="EMBL" id="RCIW01000002">
    <property type="protein sequence ID" value="RLP12737.1"/>
    <property type="molecule type" value="Genomic_DNA"/>
</dbReference>
<feature type="binding site" evidence="5">
    <location>
        <position position="215"/>
    </location>
    <ligand>
        <name>3-dehydroquinate</name>
        <dbReference type="ChEBI" id="CHEBI:32364"/>
    </ligand>
</feature>
<protein>
    <recommendedName>
        <fullName evidence="5">3-dehydroquinate dehydratase</fullName>
        <shortName evidence="5">3-dehydroquinase</shortName>
        <ecNumber evidence="5">4.2.1.10</ecNumber>
    </recommendedName>
    <alternativeName>
        <fullName evidence="5">Type I DHQase</fullName>
    </alternativeName>
    <alternativeName>
        <fullName evidence="5">Type I dehydroquinase</fullName>
        <shortName evidence="5">DHQ1</shortName>
    </alternativeName>
</protein>
<dbReference type="AlphaFoldDB" id="A0A8B3GI45"/>